<feature type="region of interest" description="Disordered" evidence="1">
    <location>
        <begin position="1"/>
        <end position="36"/>
    </location>
</feature>
<feature type="compositionally biased region" description="Low complexity" evidence="1">
    <location>
        <begin position="1"/>
        <end position="22"/>
    </location>
</feature>
<feature type="compositionally biased region" description="Polar residues" evidence="1">
    <location>
        <begin position="23"/>
        <end position="33"/>
    </location>
</feature>
<dbReference type="Proteomes" id="UP000799324">
    <property type="component" value="Unassembled WGS sequence"/>
</dbReference>
<name>A0A6A6T2Q1_9PLEO</name>
<sequence>MSSNSNSTSTSTSNPNPTTAANQDSSTTATSPDQAAKAMGFKDFQAFLENYGLHLQDPDDVEDGKEVLRQMGYVVD</sequence>
<gene>
    <name evidence="2" type="ORF">K491DRAFT_601435</name>
</gene>
<evidence type="ECO:0000313" key="3">
    <source>
        <dbReference type="Proteomes" id="UP000799324"/>
    </source>
</evidence>
<organism evidence="2 3">
    <name type="scientific">Lophiostoma macrostomum CBS 122681</name>
    <dbReference type="NCBI Taxonomy" id="1314788"/>
    <lineage>
        <taxon>Eukaryota</taxon>
        <taxon>Fungi</taxon>
        <taxon>Dikarya</taxon>
        <taxon>Ascomycota</taxon>
        <taxon>Pezizomycotina</taxon>
        <taxon>Dothideomycetes</taxon>
        <taxon>Pleosporomycetidae</taxon>
        <taxon>Pleosporales</taxon>
        <taxon>Lophiostomataceae</taxon>
        <taxon>Lophiostoma</taxon>
    </lineage>
</organism>
<dbReference type="OrthoDB" id="4232400at2759"/>
<accession>A0A6A6T2Q1</accession>
<evidence type="ECO:0000313" key="2">
    <source>
        <dbReference type="EMBL" id="KAF2654166.1"/>
    </source>
</evidence>
<protein>
    <submittedName>
        <fullName evidence="2">Uncharacterized protein</fullName>
    </submittedName>
</protein>
<evidence type="ECO:0000256" key="1">
    <source>
        <dbReference type="SAM" id="MobiDB-lite"/>
    </source>
</evidence>
<dbReference type="AlphaFoldDB" id="A0A6A6T2Q1"/>
<reference evidence="2" key="1">
    <citation type="journal article" date="2020" name="Stud. Mycol.">
        <title>101 Dothideomycetes genomes: a test case for predicting lifestyles and emergence of pathogens.</title>
        <authorList>
            <person name="Haridas S."/>
            <person name="Albert R."/>
            <person name="Binder M."/>
            <person name="Bloem J."/>
            <person name="Labutti K."/>
            <person name="Salamov A."/>
            <person name="Andreopoulos B."/>
            <person name="Baker S."/>
            <person name="Barry K."/>
            <person name="Bills G."/>
            <person name="Bluhm B."/>
            <person name="Cannon C."/>
            <person name="Castanera R."/>
            <person name="Culley D."/>
            <person name="Daum C."/>
            <person name="Ezra D."/>
            <person name="Gonzalez J."/>
            <person name="Henrissat B."/>
            <person name="Kuo A."/>
            <person name="Liang C."/>
            <person name="Lipzen A."/>
            <person name="Lutzoni F."/>
            <person name="Magnuson J."/>
            <person name="Mondo S."/>
            <person name="Nolan M."/>
            <person name="Ohm R."/>
            <person name="Pangilinan J."/>
            <person name="Park H.-J."/>
            <person name="Ramirez L."/>
            <person name="Alfaro M."/>
            <person name="Sun H."/>
            <person name="Tritt A."/>
            <person name="Yoshinaga Y."/>
            <person name="Zwiers L.-H."/>
            <person name="Turgeon B."/>
            <person name="Goodwin S."/>
            <person name="Spatafora J."/>
            <person name="Crous P."/>
            <person name="Grigoriev I."/>
        </authorList>
    </citation>
    <scope>NUCLEOTIDE SEQUENCE</scope>
    <source>
        <strain evidence="2">CBS 122681</strain>
    </source>
</reference>
<dbReference type="EMBL" id="MU004369">
    <property type="protein sequence ID" value="KAF2654166.1"/>
    <property type="molecule type" value="Genomic_DNA"/>
</dbReference>
<proteinExistence type="predicted"/>
<keyword evidence="3" id="KW-1185">Reference proteome</keyword>